<name>A0AAU9RS73_THLAR</name>
<dbReference type="AlphaFoldDB" id="A0AAU9RS73"/>
<organism evidence="2 3">
    <name type="scientific">Thlaspi arvense</name>
    <name type="common">Field penny-cress</name>
    <dbReference type="NCBI Taxonomy" id="13288"/>
    <lineage>
        <taxon>Eukaryota</taxon>
        <taxon>Viridiplantae</taxon>
        <taxon>Streptophyta</taxon>
        <taxon>Embryophyta</taxon>
        <taxon>Tracheophyta</taxon>
        <taxon>Spermatophyta</taxon>
        <taxon>Magnoliopsida</taxon>
        <taxon>eudicotyledons</taxon>
        <taxon>Gunneridae</taxon>
        <taxon>Pentapetalae</taxon>
        <taxon>rosids</taxon>
        <taxon>malvids</taxon>
        <taxon>Brassicales</taxon>
        <taxon>Brassicaceae</taxon>
        <taxon>Thlaspideae</taxon>
        <taxon>Thlaspi</taxon>
    </lineage>
</organism>
<feature type="region of interest" description="Disordered" evidence="1">
    <location>
        <begin position="18"/>
        <end position="40"/>
    </location>
</feature>
<accession>A0AAU9RS73</accession>
<reference evidence="2 3" key="1">
    <citation type="submission" date="2022-03" db="EMBL/GenBank/DDBJ databases">
        <authorList>
            <person name="Nunn A."/>
            <person name="Chopra R."/>
            <person name="Nunn A."/>
            <person name="Contreras Garrido A."/>
        </authorList>
    </citation>
    <scope>NUCLEOTIDE SEQUENCE [LARGE SCALE GENOMIC DNA]</scope>
</reference>
<protein>
    <submittedName>
        <fullName evidence="2">Uncharacterized protein</fullName>
    </submittedName>
</protein>
<sequence>MNQQSLAAEREAYSEIARVETTQNRHQNNGLSIIESQMHSPIDRRQEPMPKLEGQLTRFVSHCSIQVEIIISEYLAEHGNFI</sequence>
<dbReference type="Proteomes" id="UP000836841">
    <property type="component" value="Chromosome 2"/>
</dbReference>
<keyword evidence="3" id="KW-1185">Reference proteome</keyword>
<proteinExistence type="predicted"/>
<evidence type="ECO:0000256" key="1">
    <source>
        <dbReference type="SAM" id="MobiDB-lite"/>
    </source>
</evidence>
<gene>
    <name evidence="2" type="ORF">TAV2_LOCUS6582</name>
</gene>
<feature type="compositionally biased region" description="Polar residues" evidence="1">
    <location>
        <begin position="20"/>
        <end position="39"/>
    </location>
</feature>
<evidence type="ECO:0000313" key="3">
    <source>
        <dbReference type="Proteomes" id="UP000836841"/>
    </source>
</evidence>
<dbReference type="EMBL" id="OU466858">
    <property type="protein sequence ID" value="CAH2047998.1"/>
    <property type="molecule type" value="Genomic_DNA"/>
</dbReference>
<evidence type="ECO:0000313" key="2">
    <source>
        <dbReference type="EMBL" id="CAH2047998.1"/>
    </source>
</evidence>